<keyword evidence="2" id="KW-1185">Reference proteome</keyword>
<evidence type="ECO:0000313" key="1">
    <source>
        <dbReference type="EMBL" id="KAK7877555.1"/>
    </source>
</evidence>
<dbReference type="AlphaFoldDB" id="A0AAW0MF10"/>
<dbReference type="InterPro" id="IPR013783">
    <property type="entry name" value="Ig-like_fold"/>
</dbReference>
<organism evidence="1 2">
    <name type="scientific">Mugilogobius chulae</name>
    <name type="common">yellowstripe goby</name>
    <dbReference type="NCBI Taxonomy" id="88201"/>
    <lineage>
        <taxon>Eukaryota</taxon>
        <taxon>Metazoa</taxon>
        <taxon>Chordata</taxon>
        <taxon>Craniata</taxon>
        <taxon>Vertebrata</taxon>
        <taxon>Euteleostomi</taxon>
        <taxon>Actinopterygii</taxon>
        <taxon>Neopterygii</taxon>
        <taxon>Teleostei</taxon>
        <taxon>Neoteleostei</taxon>
        <taxon>Acanthomorphata</taxon>
        <taxon>Gobiaria</taxon>
        <taxon>Gobiiformes</taxon>
        <taxon>Gobioidei</taxon>
        <taxon>Gobiidae</taxon>
        <taxon>Gobionellinae</taxon>
        <taxon>Mugilogobius</taxon>
    </lineage>
</organism>
<proteinExistence type="predicted"/>
<sequence length="190" mass="21752">MWRKFTTKVTFMEKDDKVTDLLEVRGSAAHRIFRPQNRIRSEDPLFRSQRNSTVNRLTWTFNQPQTIVTQTGSEPVYSKSWRRIVRLSADKSLVLKDWTGDRLGLYSCQINTDKETLIIHTELKTAETDKTHLKGNLCDGSEGTGSQTASCTNQIRNFCCSYGSTEVRKSSIRTKKEAESTAVKMLTDMM</sequence>
<evidence type="ECO:0008006" key="3">
    <source>
        <dbReference type="Google" id="ProtNLM"/>
    </source>
</evidence>
<protein>
    <recommendedName>
        <fullName evidence="3">Ig-like domain-containing protein</fullName>
    </recommendedName>
</protein>
<reference evidence="2" key="1">
    <citation type="submission" date="2024-04" db="EMBL/GenBank/DDBJ databases">
        <title>Salinicola lusitanus LLJ914,a marine bacterium isolated from the Okinawa Trough.</title>
        <authorList>
            <person name="Li J."/>
        </authorList>
    </citation>
    <scope>NUCLEOTIDE SEQUENCE [LARGE SCALE GENOMIC DNA]</scope>
</reference>
<gene>
    <name evidence="1" type="ORF">WMY93_031743</name>
</gene>
<dbReference type="EMBL" id="JBBPFD010000686">
    <property type="protein sequence ID" value="KAK7877555.1"/>
    <property type="molecule type" value="Genomic_DNA"/>
</dbReference>
<comment type="caution">
    <text evidence="1">The sequence shown here is derived from an EMBL/GenBank/DDBJ whole genome shotgun (WGS) entry which is preliminary data.</text>
</comment>
<dbReference type="Gene3D" id="2.60.40.10">
    <property type="entry name" value="Immunoglobulins"/>
    <property type="match status" value="1"/>
</dbReference>
<name>A0AAW0MF10_9GOBI</name>
<dbReference type="Proteomes" id="UP001460270">
    <property type="component" value="Unassembled WGS sequence"/>
</dbReference>
<accession>A0AAW0MF10</accession>
<evidence type="ECO:0000313" key="2">
    <source>
        <dbReference type="Proteomes" id="UP001460270"/>
    </source>
</evidence>